<accession>A0A8J2SNI1</accession>
<dbReference type="EMBL" id="CAKKNE010000003">
    <property type="protein sequence ID" value="CAH0370742.1"/>
    <property type="molecule type" value="Genomic_DNA"/>
</dbReference>
<dbReference type="AlphaFoldDB" id="A0A8J2SNI1"/>
<reference evidence="2" key="1">
    <citation type="submission" date="2021-11" db="EMBL/GenBank/DDBJ databases">
        <authorList>
            <consortium name="Genoscope - CEA"/>
            <person name="William W."/>
        </authorList>
    </citation>
    <scope>NUCLEOTIDE SEQUENCE</scope>
</reference>
<comment type="caution">
    <text evidence="2">The sequence shown here is derived from an EMBL/GenBank/DDBJ whole genome shotgun (WGS) entry which is preliminary data.</text>
</comment>
<organism evidence="2 3">
    <name type="scientific">Pelagomonas calceolata</name>
    <dbReference type="NCBI Taxonomy" id="35677"/>
    <lineage>
        <taxon>Eukaryota</taxon>
        <taxon>Sar</taxon>
        <taxon>Stramenopiles</taxon>
        <taxon>Ochrophyta</taxon>
        <taxon>Pelagophyceae</taxon>
        <taxon>Pelagomonadales</taxon>
        <taxon>Pelagomonadaceae</taxon>
        <taxon>Pelagomonas</taxon>
    </lineage>
</organism>
<protein>
    <recommendedName>
        <fullName evidence="4">Letm1 RBD domain-containing protein</fullName>
    </recommendedName>
</protein>
<keyword evidence="3" id="KW-1185">Reference proteome</keyword>
<proteinExistence type="predicted"/>
<evidence type="ECO:0000256" key="1">
    <source>
        <dbReference type="SAM" id="SignalP"/>
    </source>
</evidence>
<evidence type="ECO:0000313" key="2">
    <source>
        <dbReference type="EMBL" id="CAH0370742.1"/>
    </source>
</evidence>
<feature type="chain" id="PRO_5035227541" description="Letm1 RBD domain-containing protein" evidence="1">
    <location>
        <begin position="20"/>
        <end position="364"/>
    </location>
</feature>
<feature type="signal peptide" evidence="1">
    <location>
        <begin position="1"/>
        <end position="19"/>
    </location>
</feature>
<evidence type="ECO:0000313" key="3">
    <source>
        <dbReference type="Proteomes" id="UP000789595"/>
    </source>
</evidence>
<sequence length="364" mass="39046">MPLIRVGLCWLCTAAVAAARPLPLRFRGGSAAALTNASALNATGEALDLNDVHDNATATANATTTNRTDEGLRASIKAYFRGAKELWGDVKTWRRLRREAKNGTNMILSWHERRVKSKTIPHSLRMLPILANPLPPPFGLVLVGIASLVPRTLLTPEFWTDNQALTFATEDGADVKRRHAKLLDALAAAAGGDGKTGSDGGLDALGDVGGAFGAGASLELSRLRRKHLIRLARCIRPHPPSRWSLHFLRTASIRERLADAARAMSEEDEALARDVSLFQNASAPLSPREVLEVCAERGLAVGGDHARRLARLERWCEARATLLSALGAGPDDDSASLVLHMPALLSALLEKAEEAVDGDELVVA</sequence>
<dbReference type="Proteomes" id="UP000789595">
    <property type="component" value="Unassembled WGS sequence"/>
</dbReference>
<keyword evidence="1" id="KW-0732">Signal</keyword>
<name>A0A8J2SNI1_9STRA</name>
<evidence type="ECO:0008006" key="4">
    <source>
        <dbReference type="Google" id="ProtNLM"/>
    </source>
</evidence>
<dbReference type="OrthoDB" id="207291at2759"/>
<gene>
    <name evidence="2" type="ORF">PECAL_3P06430</name>
</gene>